<sequence>MNISFLLFLIFCQQLIAQSSSKSIPDGYYHSDAIVTKWTPSKNVENVSVSPNEQQLNTTNGHGWMRQTLLKFGQVASKIGNAMGSHTSKITAALDKICEVIKTVVPLLAAVCHVGEFGFCSATDEAPIRLSEAMNPSTLDLDSLDK</sequence>
<evidence type="ECO:0000313" key="2">
    <source>
        <dbReference type="EMBL" id="CAG9769238.1"/>
    </source>
</evidence>
<proteinExistence type="predicted"/>
<name>A0A9N9MV20_9CUCU</name>
<keyword evidence="3" id="KW-1185">Reference proteome</keyword>
<accession>A0A9N9MV20</accession>
<dbReference type="AlphaFoldDB" id="A0A9N9MV20"/>
<evidence type="ECO:0000256" key="1">
    <source>
        <dbReference type="SAM" id="SignalP"/>
    </source>
</evidence>
<dbReference type="Proteomes" id="UP001152799">
    <property type="component" value="Chromosome 5"/>
</dbReference>
<feature type="chain" id="PRO_5040178594" evidence="1">
    <location>
        <begin position="22"/>
        <end position="146"/>
    </location>
</feature>
<reference evidence="2" key="1">
    <citation type="submission" date="2022-01" db="EMBL/GenBank/DDBJ databases">
        <authorList>
            <person name="King R."/>
        </authorList>
    </citation>
    <scope>NUCLEOTIDE SEQUENCE</scope>
</reference>
<feature type="signal peptide" evidence="1">
    <location>
        <begin position="1"/>
        <end position="21"/>
    </location>
</feature>
<evidence type="ECO:0000313" key="3">
    <source>
        <dbReference type="Proteomes" id="UP001152799"/>
    </source>
</evidence>
<organism evidence="2 3">
    <name type="scientific">Ceutorhynchus assimilis</name>
    <name type="common">cabbage seed weevil</name>
    <dbReference type="NCBI Taxonomy" id="467358"/>
    <lineage>
        <taxon>Eukaryota</taxon>
        <taxon>Metazoa</taxon>
        <taxon>Ecdysozoa</taxon>
        <taxon>Arthropoda</taxon>
        <taxon>Hexapoda</taxon>
        <taxon>Insecta</taxon>
        <taxon>Pterygota</taxon>
        <taxon>Neoptera</taxon>
        <taxon>Endopterygota</taxon>
        <taxon>Coleoptera</taxon>
        <taxon>Polyphaga</taxon>
        <taxon>Cucujiformia</taxon>
        <taxon>Curculionidae</taxon>
        <taxon>Ceutorhynchinae</taxon>
        <taxon>Ceutorhynchus</taxon>
    </lineage>
</organism>
<gene>
    <name evidence="2" type="ORF">CEUTPL_LOCUS9751</name>
</gene>
<dbReference type="EMBL" id="OU892281">
    <property type="protein sequence ID" value="CAG9769238.1"/>
    <property type="molecule type" value="Genomic_DNA"/>
</dbReference>
<protein>
    <submittedName>
        <fullName evidence="2">Uncharacterized protein</fullName>
    </submittedName>
</protein>
<keyword evidence="1" id="KW-0732">Signal</keyword>
<dbReference type="OrthoDB" id="6699195at2759"/>